<keyword evidence="1" id="KW-0732">Signal</keyword>
<proteinExistence type="predicted"/>
<reference evidence="3 4" key="1">
    <citation type="submission" date="2019-11" db="EMBL/GenBank/DDBJ databases">
        <authorList>
            <person name="Cho J.-C."/>
        </authorList>
    </citation>
    <scope>NUCLEOTIDE SEQUENCE [LARGE SCALE GENOMIC DNA]</scope>
    <source>
        <strain evidence="3 4">JH702</strain>
    </source>
</reference>
<evidence type="ECO:0000259" key="2">
    <source>
        <dbReference type="Pfam" id="PF01764"/>
    </source>
</evidence>
<dbReference type="InterPro" id="IPR029058">
    <property type="entry name" value="AB_hydrolase_fold"/>
</dbReference>
<dbReference type="PROSITE" id="PS51257">
    <property type="entry name" value="PROKAR_LIPOPROTEIN"/>
    <property type="match status" value="1"/>
</dbReference>
<name>A0ABD4XPH3_9CHLR</name>
<feature type="chain" id="PRO_5044844368" description="Fungal lipase-type domain-containing protein" evidence="1">
    <location>
        <begin position="29"/>
        <end position="292"/>
    </location>
</feature>
<dbReference type="Pfam" id="PF01764">
    <property type="entry name" value="Lipase_3"/>
    <property type="match status" value="1"/>
</dbReference>
<evidence type="ECO:0000313" key="4">
    <source>
        <dbReference type="Proteomes" id="UP001321249"/>
    </source>
</evidence>
<dbReference type="Proteomes" id="UP001321249">
    <property type="component" value="Unassembled WGS sequence"/>
</dbReference>
<feature type="domain" description="Fungal lipase-type" evidence="2">
    <location>
        <begin position="108"/>
        <end position="166"/>
    </location>
</feature>
<dbReference type="InterPro" id="IPR002921">
    <property type="entry name" value="Fungal_lipase-type"/>
</dbReference>
<organism evidence="3 4">
    <name type="scientific">Candidatus Lucifugimonas marina</name>
    <dbReference type="NCBI Taxonomy" id="3038979"/>
    <lineage>
        <taxon>Bacteria</taxon>
        <taxon>Bacillati</taxon>
        <taxon>Chloroflexota</taxon>
        <taxon>Dehalococcoidia</taxon>
        <taxon>SAR202 cluster</taxon>
        <taxon>Candidatus Lucifugimonadales</taxon>
        <taxon>Candidatus Lucifugimonadaceae</taxon>
        <taxon>Candidatus Lucifugimonas</taxon>
    </lineage>
</organism>
<evidence type="ECO:0000313" key="3">
    <source>
        <dbReference type="EMBL" id="MDG0866475.1"/>
    </source>
</evidence>
<sequence length="292" mass="32085">MRTIFRPYIQTMLSLASFAGLIACGALEPEQPATKRVIVIQGVCSSSEIFEQPGHWTTSVKSILANRFDLIDLPTGDPDDQIIEFGYSASGWDQDYLPSETLRSIPDTSRALLDIYSAYPNSEFFVLGHSLGGVIALDGLARYSDIDNEMLEQTSRVITVSSPVQGLTEANANVARISIELLACRQFPGANSEPSAVWSDIQDSGQSISLIHDTDWNGNRVVNFANKRDRVVNWQTAILESHFSVSCFDTGRQGFLSANHDTLLADPEIAIELMDVLINDEGSVRSPCSHRN</sequence>
<protein>
    <recommendedName>
        <fullName evidence="2">Fungal lipase-type domain-containing protein</fullName>
    </recommendedName>
</protein>
<dbReference type="AlphaFoldDB" id="A0ABD4XPH3"/>
<dbReference type="Gene3D" id="3.40.50.1820">
    <property type="entry name" value="alpha/beta hydrolase"/>
    <property type="match status" value="1"/>
</dbReference>
<evidence type="ECO:0000256" key="1">
    <source>
        <dbReference type="SAM" id="SignalP"/>
    </source>
</evidence>
<dbReference type="RefSeq" id="WP_342835846.1">
    <property type="nucleotide sequence ID" value="NZ_WMBE01000002.1"/>
</dbReference>
<comment type="caution">
    <text evidence="3">The sequence shown here is derived from an EMBL/GenBank/DDBJ whole genome shotgun (WGS) entry which is preliminary data.</text>
</comment>
<feature type="signal peptide" evidence="1">
    <location>
        <begin position="1"/>
        <end position="28"/>
    </location>
</feature>
<gene>
    <name evidence="3" type="ORF">GKO46_05230</name>
</gene>
<dbReference type="SUPFAM" id="SSF53474">
    <property type="entry name" value="alpha/beta-Hydrolases"/>
    <property type="match status" value="1"/>
</dbReference>
<dbReference type="EMBL" id="WMBE01000002">
    <property type="protein sequence ID" value="MDG0866475.1"/>
    <property type="molecule type" value="Genomic_DNA"/>
</dbReference>
<accession>A0ABD4XPH3</accession>